<feature type="transmembrane region" description="Helical" evidence="1">
    <location>
        <begin position="15"/>
        <end position="40"/>
    </location>
</feature>
<dbReference type="Proteomes" id="UP000295689">
    <property type="component" value="Unassembled WGS sequence"/>
</dbReference>
<sequence length="41" mass="5001">MVERSVGTDRFRLSFFFYIIEYMLDGFLPFRIDVLFLLVYA</sequence>
<dbReference type="AlphaFoldDB" id="A0A4R2BBN2"/>
<organism evidence="2 3">
    <name type="scientific">Mesobacillus foraminis</name>
    <dbReference type="NCBI Taxonomy" id="279826"/>
    <lineage>
        <taxon>Bacteria</taxon>
        <taxon>Bacillati</taxon>
        <taxon>Bacillota</taxon>
        <taxon>Bacilli</taxon>
        <taxon>Bacillales</taxon>
        <taxon>Bacillaceae</taxon>
        <taxon>Mesobacillus</taxon>
    </lineage>
</organism>
<keyword evidence="1" id="KW-1133">Transmembrane helix</keyword>
<name>A0A4R2BBN2_9BACI</name>
<accession>A0A4R2BBN2</accession>
<gene>
    <name evidence="2" type="ORF">EV146_10729</name>
</gene>
<evidence type="ECO:0000313" key="2">
    <source>
        <dbReference type="EMBL" id="TCN24337.1"/>
    </source>
</evidence>
<comment type="caution">
    <text evidence="2">The sequence shown here is derived from an EMBL/GenBank/DDBJ whole genome shotgun (WGS) entry which is preliminary data.</text>
</comment>
<evidence type="ECO:0000313" key="3">
    <source>
        <dbReference type="Proteomes" id="UP000295689"/>
    </source>
</evidence>
<proteinExistence type="predicted"/>
<dbReference type="EMBL" id="SLVV01000007">
    <property type="protein sequence ID" value="TCN24337.1"/>
    <property type="molecule type" value="Genomic_DNA"/>
</dbReference>
<keyword evidence="1" id="KW-0472">Membrane</keyword>
<protein>
    <submittedName>
        <fullName evidence="2">Uncharacterized protein</fullName>
    </submittedName>
</protein>
<keyword evidence="3" id="KW-1185">Reference proteome</keyword>
<evidence type="ECO:0000256" key="1">
    <source>
        <dbReference type="SAM" id="Phobius"/>
    </source>
</evidence>
<reference evidence="2 3" key="1">
    <citation type="journal article" date="2015" name="Stand. Genomic Sci.">
        <title>Genomic Encyclopedia of Bacterial and Archaeal Type Strains, Phase III: the genomes of soil and plant-associated and newly described type strains.</title>
        <authorList>
            <person name="Whitman W.B."/>
            <person name="Woyke T."/>
            <person name="Klenk H.P."/>
            <person name="Zhou Y."/>
            <person name="Lilburn T.G."/>
            <person name="Beck B.J."/>
            <person name="De Vos P."/>
            <person name="Vandamme P."/>
            <person name="Eisen J.A."/>
            <person name="Garrity G."/>
            <person name="Hugenholtz P."/>
            <person name="Kyrpides N.C."/>
        </authorList>
    </citation>
    <scope>NUCLEOTIDE SEQUENCE [LARGE SCALE GENOMIC DNA]</scope>
    <source>
        <strain evidence="2 3">CV53</strain>
    </source>
</reference>
<keyword evidence="1" id="KW-0812">Transmembrane</keyword>